<dbReference type="AlphaFoldDB" id="A0A0B1SNK3"/>
<name>A0A0B1SNK3_OESDE</name>
<dbReference type="Proteomes" id="UP000053660">
    <property type="component" value="Unassembled WGS sequence"/>
</dbReference>
<evidence type="ECO:0000313" key="1">
    <source>
        <dbReference type="EMBL" id="KHJ84770.1"/>
    </source>
</evidence>
<evidence type="ECO:0000313" key="2">
    <source>
        <dbReference type="Proteomes" id="UP000053660"/>
    </source>
</evidence>
<protein>
    <submittedName>
        <fullName evidence="1">Uncharacterized protein</fullName>
    </submittedName>
</protein>
<proteinExistence type="predicted"/>
<dbReference type="EMBL" id="KN566874">
    <property type="protein sequence ID" value="KHJ84770.1"/>
    <property type="molecule type" value="Genomic_DNA"/>
</dbReference>
<sequence>LLRQLNSESDSRASSKKGLRRSSIESLTIGADFFEAEMMATFLRFLALREALQLQRHTFSFSSEMGFADSELFDFEEVQKVRELNVLLNSDFTDDQFYQLRGEELSLSSWMLTSGAINRLFRLCQDGRRRIKMITISTGKRNPMVEAEVFDGTAAVKCGLRHRIEGVRDTLIVQFSPYYLHAYIDEPEF</sequence>
<keyword evidence="2" id="KW-1185">Reference proteome</keyword>
<reference evidence="1 2" key="1">
    <citation type="submission" date="2014-03" db="EMBL/GenBank/DDBJ databases">
        <title>Draft genome of the hookworm Oesophagostomum dentatum.</title>
        <authorList>
            <person name="Mitreva M."/>
        </authorList>
    </citation>
    <scope>NUCLEOTIDE SEQUENCE [LARGE SCALE GENOMIC DNA]</scope>
    <source>
        <strain evidence="1 2">OD-Hann</strain>
    </source>
</reference>
<gene>
    <name evidence="1" type="ORF">OESDEN_15513</name>
</gene>
<organism evidence="1 2">
    <name type="scientific">Oesophagostomum dentatum</name>
    <name type="common">Nodular worm</name>
    <dbReference type="NCBI Taxonomy" id="61180"/>
    <lineage>
        <taxon>Eukaryota</taxon>
        <taxon>Metazoa</taxon>
        <taxon>Ecdysozoa</taxon>
        <taxon>Nematoda</taxon>
        <taxon>Chromadorea</taxon>
        <taxon>Rhabditida</taxon>
        <taxon>Rhabditina</taxon>
        <taxon>Rhabditomorpha</taxon>
        <taxon>Strongyloidea</taxon>
        <taxon>Strongylidae</taxon>
        <taxon>Oesophagostomum</taxon>
    </lineage>
</organism>
<feature type="non-terminal residue" evidence="1">
    <location>
        <position position="1"/>
    </location>
</feature>
<accession>A0A0B1SNK3</accession>